<dbReference type="CDD" id="cd00175">
    <property type="entry name" value="SNc"/>
    <property type="match status" value="1"/>
</dbReference>
<evidence type="ECO:0000259" key="4">
    <source>
        <dbReference type="PROSITE" id="PS50830"/>
    </source>
</evidence>
<organism evidence="5 6">
    <name type="scientific">Methanohalobium evestigatum (strain ATCC BAA-1072 / DSM 3721 / NBRC 107634 / OCM 161 / Z-7303)</name>
    <dbReference type="NCBI Taxonomy" id="644295"/>
    <lineage>
        <taxon>Archaea</taxon>
        <taxon>Methanobacteriati</taxon>
        <taxon>Methanobacteriota</taxon>
        <taxon>Stenosarchaea group</taxon>
        <taxon>Methanomicrobia</taxon>
        <taxon>Methanosarcinales</taxon>
        <taxon>Methanosarcinaceae</taxon>
        <taxon>Methanohalobium</taxon>
    </lineage>
</organism>
<dbReference type="GO" id="GO:0016787">
    <property type="term" value="F:hydrolase activity"/>
    <property type="evidence" value="ECO:0007669"/>
    <property type="project" value="UniProtKB-KW"/>
</dbReference>
<dbReference type="PANTHER" id="PTHR12302">
    <property type="entry name" value="EBNA2 BINDING PROTEIN P100"/>
    <property type="match status" value="1"/>
</dbReference>
<dbReference type="InterPro" id="IPR035437">
    <property type="entry name" value="SNase_OB-fold_sf"/>
</dbReference>
<dbReference type="HOGENOM" id="CLU_046484_5_3_2"/>
<dbReference type="Gene3D" id="2.40.50.90">
    <property type="match status" value="1"/>
</dbReference>
<evidence type="ECO:0000256" key="1">
    <source>
        <dbReference type="ARBA" id="ARBA00022722"/>
    </source>
</evidence>
<proteinExistence type="predicted"/>
<dbReference type="PROSITE" id="PS50830">
    <property type="entry name" value="TNASE_3"/>
    <property type="match status" value="1"/>
</dbReference>
<dbReference type="SUPFAM" id="SSF50199">
    <property type="entry name" value="Staphylococcal nuclease"/>
    <property type="match status" value="1"/>
</dbReference>
<evidence type="ECO:0000256" key="3">
    <source>
        <dbReference type="ARBA" id="ARBA00022801"/>
    </source>
</evidence>
<accession>D7EA02</accession>
<dbReference type="SMART" id="SM00318">
    <property type="entry name" value="SNc"/>
    <property type="match status" value="1"/>
</dbReference>
<dbReference type="EMBL" id="CP002069">
    <property type="protein sequence ID" value="ADI74424.1"/>
    <property type="molecule type" value="Genomic_DNA"/>
</dbReference>
<evidence type="ECO:0000313" key="6">
    <source>
        <dbReference type="Proteomes" id="UP000000391"/>
    </source>
</evidence>
<keyword evidence="1" id="KW-0540">Nuclease</keyword>
<evidence type="ECO:0000313" key="5">
    <source>
        <dbReference type="EMBL" id="ADI74424.1"/>
    </source>
</evidence>
<dbReference type="GO" id="GO:0004519">
    <property type="term" value="F:endonuclease activity"/>
    <property type="evidence" value="ECO:0007669"/>
    <property type="project" value="UniProtKB-KW"/>
</dbReference>
<keyword evidence="2" id="KW-0255">Endonuclease</keyword>
<dbReference type="Proteomes" id="UP000000391">
    <property type="component" value="Chromosome"/>
</dbReference>
<dbReference type="PANTHER" id="PTHR12302:SF3">
    <property type="entry name" value="SERINE_THREONINE-PROTEIN KINASE 31"/>
    <property type="match status" value="1"/>
</dbReference>
<dbReference type="InterPro" id="IPR016071">
    <property type="entry name" value="Staphylococal_nuclease_OB-fold"/>
</dbReference>
<dbReference type="Pfam" id="PF00565">
    <property type="entry name" value="SNase"/>
    <property type="match status" value="1"/>
</dbReference>
<protein>
    <submittedName>
        <fullName evidence="5">Nuclease (SNase domain protein)</fullName>
    </submittedName>
</protein>
<gene>
    <name evidence="5" type="ordered locus">Metev_1579</name>
</gene>
<reference evidence="5 6" key="1">
    <citation type="submission" date="2010-06" db="EMBL/GenBank/DDBJ databases">
        <title>Complete sequence chromosome of Methanohalobium evestigatum Z-7303.</title>
        <authorList>
            <consortium name="US DOE Joint Genome Institute"/>
            <person name="Lucas S."/>
            <person name="Copeland A."/>
            <person name="Lapidus A."/>
            <person name="Cheng J.-F."/>
            <person name="Bruce D."/>
            <person name="Goodwin L."/>
            <person name="Pitluck S."/>
            <person name="Saunders E."/>
            <person name="Detter J.C."/>
            <person name="Han C."/>
            <person name="Tapia R."/>
            <person name="Land M."/>
            <person name="Hauser L."/>
            <person name="Kyrpides N."/>
            <person name="Mikhailova N."/>
            <person name="Sieprawska-Lupa M."/>
            <person name="Whitman W.B."/>
            <person name="Anderson I."/>
            <person name="Woyke T."/>
        </authorList>
    </citation>
    <scope>NUCLEOTIDE SEQUENCE [LARGE SCALE GENOMIC DNA]</scope>
    <source>
        <strain evidence="6">ATCC BAA-1072 / DSM 3721 / NBRC 107634 / OCM 161 / Z-7303</strain>
    </source>
</reference>
<dbReference type="InterPro" id="IPR002071">
    <property type="entry name" value="Thermonucl_AS"/>
</dbReference>
<dbReference type="KEGG" id="mev:Metev_1579"/>
<name>D7EA02_METEZ</name>
<dbReference type="AlphaFoldDB" id="D7EA02"/>
<feature type="domain" description="TNase-like" evidence="4">
    <location>
        <begin position="38"/>
        <end position="183"/>
    </location>
</feature>
<dbReference type="GO" id="GO:0003676">
    <property type="term" value="F:nucleic acid binding"/>
    <property type="evidence" value="ECO:0007669"/>
    <property type="project" value="InterPro"/>
</dbReference>
<evidence type="ECO:0000256" key="2">
    <source>
        <dbReference type="ARBA" id="ARBA00022759"/>
    </source>
</evidence>
<sequence length="191" mass="21962">MISMTENQLKLIIITVCLLLINLSGCIDTDNDSAESNDTNLVTVTKVVDGDTIDIRYSNGTTERIRLLGVDTPETHTDNEPEDFEGIDNASYLHEWGLKASDYTSDILKGNKVRLEYDDISDRRGYYGRLLAYVFLQNDTMYNRMLIKNGYARVYDEAEIEYMDEFLELEQEAKVKQIGLWSYYLSHSSTH</sequence>
<keyword evidence="6" id="KW-1185">Reference proteome</keyword>
<dbReference type="PROSITE" id="PS01123">
    <property type="entry name" value="TNASE_1"/>
    <property type="match status" value="1"/>
</dbReference>
<keyword evidence="3" id="KW-0378">Hydrolase</keyword>